<dbReference type="InterPro" id="IPR001173">
    <property type="entry name" value="Glyco_trans_2-like"/>
</dbReference>
<gene>
    <name evidence="2" type="ORF">SAMN05421849_0154</name>
</gene>
<dbReference type="Gene3D" id="3.90.550.10">
    <property type="entry name" value="Spore Coat Polysaccharide Biosynthesis Protein SpsA, Chain A"/>
    <property type="match status" value="1"/>
</dbReference>
<dbReference type="SUPFAM" id="SSF53448">
    <property type="entry name" value="Nucleotide-diphospho-sugar transferases"/>
    <property type="match status" value="1"/>
</dbReference>
<protein>
    <submittedName>
        <fullName evidence="2">Glycosyltransferase involved in cell wall bisynthesis</fullName>
    </submittedName>
</protein>
<proteinExistence type="predicted"/>
<reference evidence="2 3" key="1">
    <citation type="submission" date="2017-01" db="EMBL/GenBank/DDBJ databases">
        <authorList>
            <person name="Mah S.A."/>
            <person name="Swanson W.J."/>
            <person name="Moy G.W."/>
            <person name="Vacquier V.D."/>
        </authorList>
    </citation>
    <scope>NUCLEOTIDE SEQUENCE [LARGE SCALE GENOMIC DNA]</scope>
    <source>
        <strain evidence="2 3">DSM 21219</strain>
    </source>
</reference>
<dbReference type="PANTHER" id="PTHR22916">
    <property type="entry name" value="GLYCOSYLTRANSFERASE"/>
    <property type="match status" value="1"/>
</dbReference>
<accession>A0A1R3W8X3</accession>
<dbReference type="SUPFAM" id="SSF53756">
    <property type="entry name" value="UDP-Glycosyltransferase/glycogen phosphorylase"/>
    <property type="match status" value="1"/>
</dbReference>
<dbReference type="EMBL" id="FTPS01000001">
    <property type="protein sequence ID" value="SIT74423.1"/>
    <property type="molecule type" value="Genomic_DNA"/>
</dbReference>
<dbReference type="RefSeq" id="WP_076646383.1">
    <property type="nucleotide sequence ID" value="NZ_FTPS01000001.1"/>
</dbReference>
<evidence type="ECO:0000313" key="3">
    <source>
        <dbReference type="Proteomes" id="UP000192455"/>
    </source>
</evidence>
<keyword evidence="3" id="KW-1185">Reference proteome</keyword>
<dbReference type="STRING" id="515897.SAMN05421849_0154"/>
<evidence type="ECO:0000259" key="1">
    <source>
        <dbReference type="Pfam" id="PF00535"/>
    </source>
</evidence>
<dbReference type="AlphaFoldDB" id="A0A1R3W8X3"/>
<organism evidence="2 3">
    <name type="scientific">Pontibaca methylaminivorans</name>
    <dbReference type="NCBI Taxonomy" id="515897"/>
    <lineage>
        <taxon>Bacteria</taxon>
        <taxon>Pseudomonadati</taxon>
        <taxon>Pseudomonadota</taxon>
        <taxon>Alphaproteobacteria</taxon>
        <taxon>Rhodobacterales</taxon>
        <taxon>Roseobacteraceae</taxon>
        <taxon>Pontibaca</taxon>
    </lineage>
</organism>
<dbReference type="Pfam" id="PF00535">
    <property type="entry name" value="Glycos_transf_2"/>
    <property type="match status" value="1"/>
</dbReference>
<dbReference type="Proteomes" id="UP000192455">
    <property type="component" value="Unassembled WGS sequence"/>
</dbReference>
<dbReference type="Gene3D" id="3.40.50.2000">
    <property type="entry name" value="Glycogen Phosphorylase B"/>
    <property type="match status" value="1"/>
</dbReference>
<dbReference type="PANTHER" id="PTHR22916:SF3">
    <property type="entry name" value="UDP-GLCNAC:BETAGAL BETA-1,3-N-ACETYLGLUCOSAMINYLTRANSFERASE-LIKE PROTEIN 1"/>
    <property type="match status" value="1"/>
</dbReference>
<name>A0A1R3W8X3_9RHOB</name>
<dbReference type="OrthoDB" id="7210452at2"/>
<dbReference type="CDD" id="cd00761">
    <property type="entry name" value="Glyco_tranf_GTA_type"/>
    <property type="match status" value="1"/>
</dbReference>
<evidence type="ECO:0000313" key="2">
    <source>
        <dbReference type="EMBL" id="SIT74423.1"/>
    </source>
</evidence>
<feature type="domain" description="Glycosyltransferase 2-like" evidence="1">
    <location>
        <begin position="274"/>
        <end position="386"/>
    </location>
</feature>
<dbReference type="InterPro" id="IPR029044">
    <property type="entry name" value="Nucleotide-diphossugar_trans"/>
</dbReference>
<sequence>MDIPAKPITTLKRTKQVHSNWYREQYPDVAALGMEPAEHYLKYGAAMGRNPGKNFDTRFYLETHPEVADSGINPLLHYALFGEQNGYARRGTRRNSHQEARARIGTIRSKLLSLGFTDQPLAELQEIARSDENPAARAMASRELALWHMREKTDEGYRTALTHIAAARRTAPDLDFRSKLSVAELLCLHFLGRTEDGQAAYDRIALAGEVTPDVMLAWVNFQPTPDLRVTWINQVLRQYDIPPLRLLEDDGRPPYDRLTTVEPLPAVWNGPKVTVLIAAYEAEEMLPTALRSLQEQTWKNLEIIVIDDCSPNPGTCEVTERFAADDPRIRLIRMEQNGGAYVARNRGLDEASGEFVTLHDADDWSHPLKIETQVRFMQDNPEVMGCTSEQARMADGLSFPKWGSHRSIYFVKENVSSFMHRHKPVCDRIGYWDTVRFGADSEKIRRIRNAFGHEAVQSLVTGPLSFQRVSESSIVSNDAFGMDGFFFGARMEYFEGQLIHQDKTLYYPSSRRPQFATPIVMHPDRAKIKNHYDVIICSEFRMHGGSTRSNVEEIECQKRNGLKTGVCQMYRYDYPIKGKRMLPEVRDVLDGELCSPIVYGEEVSCDLLVMRYPPILQHRLRYLPKIDAKQIRVIVNQPPMSDYTEEGIVRYRLADCAENIRHYFGKDATWHPIGPLVRDALHTHHADELHHIDLSPEDWHNIIDINGWDRGPRRRGPSDRLRIGRHSRDQFVKWPATREDTLVAYPASDDIEVHVLGGAEVPASLIGQVPDNWTVHPFGSLHPKDFLADIDVFVYFAHPDWVESFGRTIIEAMATGVPVILPEVYRPLFEDAAIYATPQTAVKTARKLHSDPAAYAAQVEKAQRYAAEKFSYEMHIDRLKRSTL</sequence>
<dbReference type="GO" id="GO:0016758">
    <property type="term" value="F:hexosyltransferase activity"/>
    <property type="evidence" value="ECO:0007669"/>
    <property type="project" value="UniProtKB-ARBA"/>
</dbReference>
<keyword evidence="2" id="KW-0808">Transferase</keyword>